<dbReference type="EMBL" id="DS028127">
    <property type="protein sequence ID" value="EEY53652.1"/>
    <property type="molecule type" value="Genomic_DNA"/>
</dbReference>
<proteinExistence type="predicted"/>
<sequence length="106" mass="11362">MDESKRQPEEHEVLAEIHSVISNNPEFGSKRVASSIKGSNPDWHIGDKRGSSPWNVAPAATSTNPEAASPWAVSPFQTSNPFKSPDTSSPPAETEPEPDVVSSARP</sequence>
<dbReference type="GeneID" id="9471748"/>
<gene>
    <name evidence="2" type="ORF">PITG_07342</name>
</gene>
<dbReference type="RefSeq" id="XP_002905270.1">
    <property type="nucleotide sequence ID" value="XM_002905224.1"/>
</dbReference>
<reference evidence="3" key="1">
    <citation type="journal article" date="2009" name="Nature">
        <title>Genome sequence and analysis of the Irish potato famine pathogen Phytophthora infestans.</title>
        <authorList>
            <consortium name="The Broad Institute Genome Sequencing Platform"/>
            <person name="Haas B.J."/>
            <person name="Kamoun S."/>
            <person name="Zody M.C."/>
            <person name="Jiang R.H."/>
            <person name="Handsaker R.E."/>
            <person name="Cano L.M."/>
            <person name="Grabherr M."/>
            <person name="Kodira C.D."/>
            <person name="Raffaele S."/>
            <person name="Torto-Alalibo T."/>
            <person name="Bozkurt T.O."/>
            <person name="Ah-Fong A.M."/>
            <person name="Alvarado L."/>
            <person name="Anderson V.L."/>
            <person name="Armstrong M.R."/>
            <person name="Avrova A."/>
            <person name="Baxter L."/>
            <person name="Beynon J."/>
            <person name="Boevink P.C."/>
            <person name="Bollmann S.R."/>
            <person name="Bos J.I."/>
            <person name="Bulone V."/>
            <person name="Cai G."/>
            <person name="Cakir C."/>
            <person name="Carrington J.C."/>
            <person name="Chawner M."/>
            <person name="Conti L."/>
            <person name="Costanzo S."/>
            <person name="Ewan R."/>
            <person name="Fahlgren N."/>
            <person name="Fischbach M.A."/>
            <person name="Fugelstad J."/>
            <person name="Gilroy E.M."/>
            <person name="Gnerre S."/>
            <person name="Green P.J."/>
            <person name="Grenville-Briggs L.J."/>
            <person name="Griffith J."/>
            <person name="Grunwald N.J."/>
            <person name="Horn K."/>
            <person name="Horner N.R."/>
            <person name="Hu C.H."/>
            <person name="Huitema E."/>
            <person name="Jeong D.H."/>
            <person name="Jones A.M."/>
            <person name="Jones J.D."/>
            <person name="Jones R.W."/>
            <person name="Karlsson E.K."/>
            <person name="Kunjeti S.G."/>
            <person name="Lamour K."/>
            <person name="Liu Z."/>
            <person name="Ma L."/>
            <person name="Maclean D."/>
            <person name="Chibucos M.C."/>
            <person name="McDonald H."/>
            <person name="McWalters J."/>
            <person name="Meijer H.J."/>
            <person name="Morgan W."/>
            <person name="Morris P.F."/>
            <person name="Munro C.A."/>
            <person name="O'Neill K."/>
            <person name="Ospina-Giraldo M."/>
            <person name="Pinzon A."/>
            <person name="Pritchard L."/>
            <person name="Ramsahoye B."/>
            <person name="Ren Q."/>
            <person name="Restrepo S."/>
            <person name="Roy S."/>
            <person name="Sadanandom A."/>
            <person name="Savidor A."/>
            <person name="Schornack S."/>
            <person name="Schwartz D.C."/>
            <person name="Schumann U.D."/>
            <person name="Schwessinger B."/>
            <person name="Seyer L."/>
            <person name="Sharpe T."/>
            <person name="Silvar C."/>
            <person name="Song J."/>
            <person name="Studholme D.J."/>
            <person name="Sykes S."/>
            <person name="Thines M."/>
            <person name="van de Vondervoort P.J."/>
            <person name="Phuntumart V."/>
            <person name="Wawra S."/>
            <person name="Weide R."/>
            <person name="Win J."/>
            <person name="Young C."/>
            <person name="Zhou S."/>
            <person name="Fry W."/>
            <person name="Meyers B.C."/>
            <person name="van West P."/>
            <person name="Ristaino J."/>
            <person name="Govers F."/>
            <person name="Birch P.R."/>
            <person name="Whisson S.C."/>
            <person name="Judelson H.S."/>
            <person name="Nusbaum C."/>
        </authorList>
    </citation>
    <scope>NUCLEOTIDE SEQUENCE [LARGE SCALE GENOMIC DNA]</scope>
    <source>
        <strain evidence="3">T30-4</strain>
    </source>
</reference>
<keyword evidence="3" id="KW-1185">Reference proteome</keyword>
<feature type="region of interest" description="Disordered" evidence="1">
    <location>
        <begin position="24"/>
        <end position="106"/>
    </location>
</feature>
<evidence type="ECO:0000313" key="3">
    <source>
        <dbReference type="Proteomes" id="UP000006643"/>
    </source>
</evidence>
<dbReference type="KEGG" id="pif:PITG_07342"/>
<evidence type="ECO:0000313" key="2">
    <source>
        <dbReference type="EMBL" id="EEY53652.1"/>
    </source>
</evidence>
<dbReference type="OrthoDB" id="129473at2759"/>
<dbReference type="AlphaFoldDB" id="D0N7V3"/>
<protein>
    <submittedName>
        <fullName evidence="2">Uncharacterized protein</fullName>
    </submittedName>
</protein>
<accession>D0N7V3</accession>
<evidence type="ECO:0000256" key="1">
    <source>
        <dbReference type="SAM" id="MobiDB-lite"/>
    </source>
</evidence>
<name>D0N7V3_PHYIT</name>
<organism evidence="2 3">
    <name type="scientific">Phytophthora infestans (strain T30-4)</name>
    <name type="common">Potato late blight agent</name>
    <dbReference type="NCBI Taxonomy" id="403677"/>
    <lineage>
        <taxon>Eukaryota</taxon>
        <taxon>Sar</taxon>
        <taxon>Stramenopiles</taxon>
        <taxon>Oomycota</taxon>
        <taxon>Peronosporomycetes</taxon>
        <taxon>Peronosporales</taxon>
        <taxon>Peronosporaceae</taxon>
        <taxon>Phytophthora</taxon>
    </lineage>
</organism>
<dbReference type="VEuPathDB" id="FungiDB:PITG_07342"/>
<dbReference type="Proteomes" id="UP000006643">
    <property type="component" value="Unassembled WGS sequence"/>
</dbReference>
<dbReference type="eggNOG" id="ENOG502T265">
    <property type="taxonomic scope" value="Eukaryota"/>
</dbReference>
<dbReference type="HOGENOM" id="CLU_2228430_0_0_1"/>
<dbReference type="InParanoid" id="D0N7V3"/>